<keyword evidence="1" id="KW-0732">Signal</keyword>
<dbReference type="GO" id="GO:0016810">
    <property type="term" value="F:hydrolase activity, acting on carbon-nitrogen (but not peptide) bonds"/>
    <property type="evidence" value="ECO:0007669"/>
    <property type="project" value="InterPro"/>
</dbReference>
<dbReference type="PROSITE" id="PS51677">
    <property type="entry name" value="NODB"/>
    <property type="match status" value="1"/>
</dbReference>
<evidence type="ECO:0000259" key="2">
    <source>
        <dbReference type="PROSITE" id="PS51677"/>
    </source>
</evidence>
<dbReference type="PROSITE" id="PS51257">
    <property type="entry name" value="PROKAR_LIPOPROTEIN"/>
    <property type="match status" value="1"/>
</dbReference>
<dbReference type="InterPro" id="IPR011330">
    <property type="entry name" value="Glyco_hydro/deAcase_b/a-brl"/>
</dbReference>
<dbReference type="InterPro" id="IPR002509">
    <property type="entry name" value="NODB_dom"/>
</dbReference>
<dbReference type="PANTHER" id="PTHR10587">
    <property type="entry name" value="GLYCOSYL TRANSFERASE-RELATED"/>
    <property type="match status" value="1"/>
</dbReference>
<feature type="domain" description="NodB homology" evidence="2">
    <location>
        <begin position="29"/>
        <end position="202"/>
    </location>
</feature>
<feature type="chain" id="PRO_5032719882" description="NodB homology domain-containing protein" evidence="1">
    <location>
        <begin position="27"/>
        <end position="225"/>
    </location>
</feature>
<proteinExistence type="predicted"/>
<evidence type="ECO:0000256" key="1">
    <source>
        <dbReference type="SAM" id="SignalP"/>
    </source>
</evidence>
<evidence type="ECO:0000313" key="4">
    <source>
        <dbReference type="Proteomes" id="UP000681035"/>
    </source>
</evidence>
<dbReference type="RefSeq" id="WP_213540688.1">
    <property type="nucleotide sequence ID" value="NZ_AP023418.1"/>
</dbReference>
<dbReference type="AlphaFoldDB" id="A0A810QBZ8"/>
<dbReference type="Proteomes" id="UP000681035">
    <property type="component" value="Chromosome"/>
</dbReference>
<dbReference type="KEGG" id="vcop:MM50RIKEN_18360"/>
<evidence type="ECO:0000313" key="3">
    <source>
        <dbReference type="EMBL" id="BCK82073.1"/>
    </source>
</evidence>
<organism evidence="3 4">
    <name type="scientific">Vescimonas coprocola</name>
    <dbReference type="NCBI Taxonomy" id="2714355"/>
    <lineage>
        <taxon>Bacteria</taxon>
        <taxon>Bacillati</taxon>
        <taxon>Bacillota</taxon>
        <taxon>Clostridia</taxon>
        <taxon>Eubacteriales</taxon>
        <taxon>Oscillospiraceae</taxon>
        <taxon>Vescimonas</taxon>
    </lineage>
</organism>
<protein>
    <recommendedName>
        <fullName evidence="2">NodB homology domain-containing protein</fullName>
    </recommendedName>
</protein>
<keyword evidence="4" id="KW-1185">Reference proteome</keyword>
<gene>
    <name evidence="3" type="ORF">MM50RIKEN_18360</name>
</gene>
<dbReference type="Pfam" id="PF01522">
    <property type="entry name" value="Polysacc_deac_1"/>
    <property type="match status" value="1"/>
</dbReference>
<dbReference type="EMBL" id="AP023418">
    <property type="protein sequence ID" value="BCK82073.1"/>
    <property type="molecule type" value="Genomic_DNA"/>
</dbReference>
<sequence length="225" mass="25095">MKRILPLLVLCLLLTGCMALPATAPAEPMYLALTFDDGPSPQYTPRLLDGLKQRGVHATFFLIGQQVQDYPELVQRIRAEGHQIGNHTYDHAPLDRLSCGEAMADLSRCDGVLQKLAGEGTYWVRPPYGFITEEELAAWSTPMLYWSVDTCDWECRDVQKVFSAICQARDGDVILLHDCYGTSVEAALQAIDCLSEQGVEFVTVEELFALRGQTAEAGHLYRRPE</sequence>
<dbReference type="InterPro" id="IPR050248">
    <property type="entry name" value="Polysacc_deacetylase_ArnD"/>
</dbReference>
<dbReference type="GO" id="GO:0005975">
    <property type="term" value="P:carbohydrate metabolic process"/>
    <property type="evidence" value="ECO:0007669"/>
    <property type="project" value="InterPro"/>
</dbReference>
<accession>A0A810QBZ8</accession>
<dbReference type="SUPFAM" id="SSF88713">
    <property type="entry name" value="Glycoside hydrolase/deacetylase"/>
    <property type="match status" value="1"/>
</dbReference>
<name>A0A810QBZ8_9FIRM</name>
<reference evidence="3" key="1">
    <citation type="submission" date="2020-09" db="EMBL/GenBank/DDBJ databases">
        <title>New species isolated from human feces.</title>
        <authorList>
            <person name="Kitahara M."/>
            <person name="Shigeno Y."/>
            <person name="Shime M."/>
            <person name="Matsumoto Y."/>
            <person name="Nakamura S."/>
            <person name="Motooka D."/>
            <person name="Fukuoka S."/>
            <person name="Nishikawa H."/>
            <person name="Benno Y."/>
        </authorList>
    </citation>
    <scope>NUCLEOTIDE SEQUENCE</scope>
    <source>
        <strain evidence="3">MM50</strain>
    </source>
</reference>
<dbReference type="Gene3D" id="3.20.20.370">
    <property type="entry name" value="Glycoside hydrolase/deacetylase"/>
    <property type="match status" value="1"/>
</dbReference>
<feature type="signal peptide" evidence="1">
    <location>
        <begin position="1"/>
        <end position="26"/>
    </location>
</feature>